<organism evidence="5 6">
    <name type="scientific">Rhodococcus opacus</name>
    <name type="common">Nocardia opaca</name>
    <dbReference type="NCBI Taxonomy" id="37919"/>
    <lineage>
        <taxon>Bacteria</taxon>
        <taxon>Bacillati</taxon>
        <taxon>Actinomycetota</taxon>
        <taxon>Actinomycetes</taxon>
        <taxon>Mycobacteriales</taxon>
        <taxon>Nocardiaceae</taxon>
        <taxon>Rhodococcus</taxon>
    </lineage>
</organism>
<gene>
    <name evidence="5" type="ORF">C5613_22190</name>
</gene>
<dbReference type="InterPro" id="IPR011663">
    <property type="entry name" value="UTRA"/>
</dbReference>
<dbReference type="SUPFAM" id="SSF46785">
    <property type="entry name" value="Winged helix' DNA-binding domain"/>
    <property type="match status" value="1"/>
</dbReference>
<name>A0A2S8J771_RHOOP</name>
<dbReference type="GO" id="GO:0003700">
    <property type="term" value="F:DNA-binding transcription factor activity"/>
    <property type="evidence" value="ECO:0007669"/>
    <property type="project" value="InterPro"/>
</dbReference>
<proteinExistence type="predicted"/>
<dbReference type="SMART" id="SM00345">
    <property type="entry name" value="HTH_GNTR"/>
    <property type="match status" value="1"/>
</dbReference>
<evidence type="ECO:0000259" key="4">
    <source>
        <dbReference type="PROSITE" id="PS50949"/>
    </source>
</evidence>
<dbReference type="PANTHER" id="PTHR44846">
    <property type="entry name" value="MANNOSYL-D-GLYCERATE TRANSPORT/METABOLISM SYSTEM REPRESSOR MNGR-RELATED"/>
    <property type="match status" value="1"/>
</dbReference>
<comment type="caution">
    <text evidence="5">The sequence shown here is derived from an EMBL/GenBank/DDBJ whole genome shotgun (WGS) entry which is preliminary data.</text>
</comment>
<dbReference type="Gene3D" id="3.40.1410.10">
    <property type="entry name" value="Chorismate lyase-like"/>
    <property type="match status" value="1"/>
</dbReference>
<dbReference type="InterPro" id="IPR036390">
    <property type="entry name" value="WH_DNA-bd_sf"/>
</dbReference>
<evidence type="ECO:0000256" key="3">
    <source>
        <dbReference type="ARBA" id="ARBA00023163"/>
    </source>
</evidence>
<dbReference type="SMART" id="SM00866">
    <property type="entry name" value="UTRA"/>
    <property type="match status" value="1"/>
</dbReference>
<dbReference type="GO" id="GO:0003677">
    <property type="term" value="F:DNA binding"/>
    <property type="evidence" value="ECO:0007669"/>
    <property type="project" value="UniProtKB-KW"/>
</dbReference>
<reference evidence="6" key="1">
    <citation type="submission" date="2018-02" db="EMBL/GenBank/DDBJ databases">
        <title>Draft genome sequencing of Rhodococcus opacus KU647198.</title>
        <authorList>
            <person name="Zheng B.-X."/>
        </authorList>
    </citation>
    <scope>NUCLEOTIDE SEQUENCE [LARGE SCALE GENOMIC DNA]</scope>
    <source>
        <strain evidence="6">04-OD7</strain>
    </source>
</reference>
<dbReference type="CDD" id="cd07377">
    <property type="entry name" value="WHTH_GntR"/>
    <property type="match status" value="1"/>
</dbReference>
<feature type="domain" description="HTH gntR-type" evidence="4">
    <location>
        <begin position="11"/>
        <end position="79"/>
    </location>
</feature>
<dbReference type="PANTHER" id="PTHR44846:SF1">
    <property type="entry name" value="MANNOSYL-D-GLYCERATE TRANSPORT_METABOLISM SYSTEM REPRESSOR MNGR-RELATED"/>
    <property type="match status" value="1"/>
</dbReference>
<dbReference type="Proteomes" id="UP000239290">
    <property type="component" value="Unassembled WGS sequence"/>
</dbReference>
<protein>
    <submittedName>
        <fullName evidence="5">GntR family transcriptional regulator</fullName>
    </submittedName>
</protein>
<evidence type="ECO:0000256" key="1">
    <source>
        <dbReference type="ARBA" id="ARBA00023015"/>
    </source>
</evidence>
<dbReference type="InterPro" id="IPR036388">
    <property type="entry name" value="WH-like_DNA-bd_sf"/>
</dbReference>
<dbReference type="Gene3D" id="1.10.10.10">
    <property type="entry name" value="Winged helix-like DNA-binding domain superfamily/Winged helix DNA-binding domain"/>
    <property type="match status" value="1"/>
</dbReference>
<dbReference type="InterPro" id="IPR000524">
    <property type="entry name" value="Tscrpt_reg_HTH_GntR"/>
</dbReference>
<accession>A0A2S8J771</accession>
<dbReference type="PROSITE" id="PS50949">
    <property type="entry name" value="HTH_GNTR"/>
    <property type="match status" value="1"/>
</dbReference>
<keyword evidence="1" id="KW-0805">Transcription regulation</keyword>
<dbReference type="InterPro" id="IPR050679">
    <property type="entry name" value="Bact_HTH_transcr_reg"/>
</dbReference>
<dbReference type="AlphaFoldDB" id="A0A2S8J771"/>
<keyword evidence="3" id="KW-0804">Transcription</keyword>
<evidence type="ECO:0000256" key="2">
    <source>
        <dbReference type="ARBA" id="ARBA00023125"/>
    </source>
</evidence>
<dbReference type="Pfam" id="PF00392">
    <property type="entry name" value="GntR"/>
    <property type="match status" value="1"/>
</dbReference>
<keyword evidence="2" id="KW-0238">DNA-binding</keyword>
<dbReference type="InterPro" id="IPR028978">
    <property type="entry name" value="Chorismate_lyase_/UTRA_dom_sf"/>
</dbReference>
<dbReference type="SUPFAM" id="SSF64288">
    <property type="entry name" value="Chorismate lyase-like"/>
    <property type="match status" value="1"/>
</dbReference>
<dbReference type="Pfam" id="PF07702">
    <property type="entry name" value="UTRA"/>
    <property type="match status" value="1"/>
</dbReference>
<dbReference type="EMBL" id="PUIO01000028">
    <property type="protein sequence ID" value="PQP22779.1"/>
    <property type="molecule type" value="Genomic_DNA"/>
</dbReference>
<dbReference type="PRINTS" id="PR00035">
    <property type="entry name" value="HTHGNTR"/>
</dbReference>
<evidence type="ECO:0000313" key="5">
    <source>
        <dbReference type="EMBL" id="PQP22779.1"/>
    </source>
</evidence>
<sequence>MIVETHSYLRRPAYRLVAEQLRRRAERGEYAVGDKLPTEDQLRQSFGVSRHTIRQAIGHLVEEGMVHRVQGSGTYLIGHETNSGRYQRAIGSLDEIMSWPGTTTRLLEPFRPGVSEPAIARDLGADISDVRCALVQRCYNHAPFALTRHYMVSSLADNVIERGLWETDSTIIQSAERLLPESIVSATQNIHATQAEEAESELIGCSAGDAVLLIERLYHDAGGRPVEFTTSRLNPRRYSYRMDLRRSR</sequence>
<dbReference type="GO" id="GO:0045892">
    <property type="term" value="P:negative regulation of DNA-templated transcription"/>
    <property type="evidence" value="ECO:0007669"/>
    <property type="project" value="TreeGrafter"/>
</dbReference>
<evidence type="ECO:0000313" key="6">
    <source>
        <dbReference type="Proteomes" id="UP000239290"/>
    </source>
</evidence>